<dbReference type="Proteomes" id="UP000605970">
    <property type="component" value="Unassembled WGS sequence"/>
</dbReference>
<dbReference type="GO" id="GO:0007218">
    <property type="term" value="P:neuropeptide signaling pathway"/>
    <property type="evidence" value="ECO:0007669"/>
    <property type="project" value="UniProtKB-KW"/>
</dbReference>
<proteinExistence type="inferred from homology"/>
<evidence type="ECO:0000256" key="1">
    <source>
        <dbReference type="ARBA" id="ARBA00004613"/>
    </source>
</evidence>
<gene>
    <name evidence="8" type="ORF">Mgra_00002647</name>
</gene>
<dbReference type="Pfam" id="PF01581">
    <property type="entry name" value="FARP"/>
    <property type="match status" value="1"/>
</dbReference>
<evidence type="ECO:0000256" key="2">
    <source>
        <dbReference type="ARBA" id="ARBA00006356"/>
    </source>
</evidence>
<name>A0A8S9ZXQ3_9BILA</name>
<reference evidence="8" key="1">
    <citation type="journal article" date="2020" name="Ecol. Evol.">
        <title>Genome structure and content of the rice root-knot nematode (Meloidogyne graminicola).</title>
        <authorList>
            <person name="Phan N.T."/>
            <person name="Danchin E.G.J."/>
            <person name="Klopp C."/>
            <person name="Perfus-Barbeoch L."/>
            <person name="Kozlowski D.K."/>
            <person name="Koutsovoulos G.D."/>
            <person name="Lopez-Roques C."/>
            <person name="Bouchez O."/>
            <person name="Zahm M."/>
            <person name="Besnard G."/>
            <person name="Bellafiore S."/>
        </authorList>
    </citation>
    <scope>NUCLEOTIDE SEQUENCE</scope>
    <source>
        <strain evidence="8">VN-18</strain>
    </source>
</reference>
<dbReference type="AlphaFoldDB" id="A0A8S9ZXQ3"/>
<evidence type="ECO:0000313" key="9">
    <source>
        <dbReference type="Proteomes" id="UP000605970"/>
    </source>
</evidence>
<accession>A0A8S9ZXQ3</accession>
<comment type="similarity">
    <text evidence="2">Belongs to the FARP (FMRFamide related peptide) family.</text>
</comment>
<comment type="caution">
    <text evidence="8">The sequence shown here is derived from an EMBL/GenBank/DDBJ whole genome shotgun (WGS) entry which is preliminary data.</text>
</comment>
<comment type="subcellular location">
    <subcellularLocation>
        <location evidence="1">Secreted</location>
    </subcellularLocation>
</comment>
<keyword evidence="5" id="KW-0027">Amidation</keyword>
<feature type="chain" id="PRO_5035776452" evidence="7">
    <location>
        <begin position="18"/>
        <end position="104"/>
    </location>
</feature>
<evidence type="ECO:0000256" key="4">
    <source>
        <dbReference type="ARBA" id="ARBA00022685"/>
    </source>
</evidence>
<evidence type="ECO:0000256" key="6">
    <source>
        <dbReference type="ARBA" id="ARBA00023320"/>
    </source>
</evidence>
<organism evidence="8 9">
    <name type="scientific">Meloidogyne graminicola</name>
    <dbReference type="NCBI Taxonomy" id="189291"/>
    <lineage>
        <taxon>Eukaryota</taxon>
        <taxon>Metazoa</taxon>
        <taxon>Ecdysozoa</taxon>
        <taxon>Nematoda</taxon>
        <taxon>Chromadorea</taxon>
        <taxon>Rhabditida</taxon>
        <taxon>Tylenchina</taxon>
        <taxon>Tylenchomorpha</taxon>
        <taxon>Tylenchoidea</taxon>
        <taxon>Meloidogynidae</taxon>
        <taxon>Meloidogyninae</taxon>
        <taxon>Meloidogyne</taxon>
    </lineage>
</organism>
<dbReference type="GO" id="GO:0005576">
    <property type="term" value="C:extracellular region"/>
    <property type="evidence" value="ECO:0007669"/>
    <property type="project" value="UniProtKB-SubCell"/>
</dbReference>
<dbReference type="InterPro" id="IPR002544">
    <property type="entry name" value="FMRFamid-related_peptide-like"/>
</dbReference>
<keyword evidence="9" id="KW-1185">Reference proteome</keyword>
<evidence type="ECO:0000256" key="7">
    <source>
        <dbReference type="SAM" id="SignalP"/>
    </source>
</evidence>
<dbReference type="EMBL" id="JABEBT010000016">
    <property type="protein sequence ID" value="KAF7637944.1"/>
    <property type="molecule type" value="Genomic_DNA"/>
</dbReference>
<keyword evidence="6" id="KW-0527">Neuropeptide</keyword>
<keyword evidence="4" id="KW-0165">Cleavage on pair of basic residues</keyword>
<sequence length="104" mass="12200">MFWLFSLLLILSINVEAFNPSIHQLKEETFNDFKELNFFKNNIKLCEEILISKILKKRSTSSSSSSSSLYNFIRFGRRNSFQINGNTNKKLNNNGNTYDYIRFG</sequence>
<evidence type="ECO:0000256" key="5">
    <source>
        <dbReference type="ARBA" id="ARBA00022815"/>
    </source>
</evidence>
<keyword evidence="7" id="KW-0732">Signal</keyword>
<evidence type="ECO:0000256" key="3">
    <source>
        <dbReference type="ARBA" id="ARBA00022525"/>
    </source>
</evidence>
<protein>
    <submittedName>
        <fullName evidence="8">Uncharacterized protein</fullName>
    </submittedName>
</protein>
<keyword evidence="3" id="KW-0964">Secreted</keyword>
<feature type="signal peptide" evidence="7">
    <location>
        <begin position="1"/>
        <end position="17"/>
    </location>
</feature>
<evidence type="ECO:0000313" key="8">
    <source>
        <dbReference type="EMBL" id="KAF7637944.1"/>
    </source>
</evidence>